<evidence type="ECO:0000256" key="4">
    <source>
        <dbReference type="ARBA" id="ARBA00023163"/>
    </source>
</evidence>
<keyword evidence="2" id="KW-0678">Repressor</keyword>
<dbReference type="InterPro" id="IPR040398">
    <property type="entry name" value="Not1"/>
</dbReference>
<comment type="subcellular location">
    <subcellularLocation>
        <location evidence="1">Nucleus</location>
    </subcellularLocation>
</comment>
<feature type="domain" description="CCR4-NOT transcription complex subunit 1 CAF1-binding" evidence="9">
    <location>
        <begin position="405"/>
        <end position="613"/>
    </location>
</feature>
<dbReference type="InterPro" id="IPR007196">
    <property type="entry name" value="CCR4-Not_Not1_C"/>
</dbReference>
<dbReference type="Gene3D" id="1.25.40.840">
    <property type="entry name" value="CCR4-NOT transcription complex subunit 1 TTP binding domain"/>
    <property type="match status" value="1"/>
</dbReference>
<dbReference type="PANTHER" id="PTHR13162:SF8">
    <property type="entry name" value="CCR4-NOT TRANSCRIPTION COMPLEX SUBUNIT 1"/>
    <property type="match status" value="1"/>
</dbReference>
<dbReference type="InterPro" id="IPR038535">
    <property type="entry name" value="CNOT1_TTP_bind_sf"/>
</dbReference>
<feature type="region of interest" description="Disordered" evidence="6">
    <location>
        <begin position="1"/>
        <end position="57"/>
    </location>
</feature>
<evidence type="ECO:0000256" key="5">
    <source>
        <dbReference type="ARBA" id="ARBA00023242"/>
    </source>
</evidence>
<dbReference type="PANTHER" id="PTHR13162">
    <property type="entry name" value="CCR4-NOT TRANSCRIPTION COMPLEX"/>
    <property type="match status" value="1"/>
</dbReference>
<comment type="caution">
    <text evidence="11">The sequence shown here is derived from an EMBL/GenBank/DDBJ whole genome shotgun (WGS) entry which is preliminary data.</text>
</comment>
<feature type="domain" description="CCR4-NOT transcription complex subunit 1" evidence="8">
    <location>
        <begin position="869"/>
        <end position="1022"/>
    </location>
</feature>
<evidence type="ECO:0000256" key="1">
    <source>
        <dbReference type="ARBA" id="ARBA00004123"/>
    </source>
</evidence>
<evidence type="ECO:0000259" key="8">
    <source>
        <dbReference type="Pfam" id="PF12842"/>
    </source>
</evidence>
<evidence type="ECO:0000259" key="9">
    <source>
        <dbReference type="Pfam" id="PF16415"/>
    </source>
</evidence>
<protein>
    <submittedName>
        <fullName evidence="11">Uncharacterized protein</fullName>
    </submittedName>
</protein>
<feature type="domain" description="CCR4-NOT transcription complex subunit 1 TTP binding" evidence="10">
    <location>
        <begin position="150"/>
        <end position="295"/>
    </location>
</feature>
<dbReference type="Pfam" id="PF16417">
    <property type="entry name" value="CNOT1_TTP_bind"/>
    <property type="match status" value="1"/>
</dbReference>
<feature type="compositionally biased region" description="Polar residues" evidence="6">
    <location>
        <begin position="9"/>
        <end position="23"/>
    </location>
</feature>
<keyword evidence="4" id="KW-0804">Transcription</keyword>
<dbReference type="Gene3D" id="1.25.40.790">
    <property type="match status" value="1"/>
</dbReference>
<keyword evidence="3" id="KW-0805">Transcription regulation</keyword>
<feature type="compositionally biased region" description="Low complexity" evidence="6">
    <location>
        <begin position="39"/>
        <end position="57"/>
    </location>
</feature>
<keyword evidence="5" id="KW-0539">Nucleus</keyword>
<dbReference type="Pfam" id="PF04054">
    <property type="entry name" value="Not1"/>
    <property type="match status" value="1"/>
</dbReference>
<evidence type="ECO:0000256" key="3">
    <source>
        <dbReference type="ARBA" id="ARBA00023015"/>
    </source>
</evidence>
<dbReference type="Gene3D" id="1.25.40.800">
    <property type="match status" value="1"/>
</dbReference>
<keyword evidence="12" id="KW-1185">Reference proteome</keyword>
<evidence type="ECO:0000313" key="11">
    <source>
        <dbReference type="EMBL" id="KAF8821465.1"/>
    </source>
</evidence>
<evidence type="ECO:0000256" key="2">
    <source>
        <dbReference type="ARBA" id="ARBA00022491"/>
    </source>
</evidence>
<accession>A0ABQ7JBT3</accession>
<evidence type="ECO:0000256" key="6">
    <source>
        <dbReference type="SAM" id="MobiDB-lite"/>
    </source>
</evidence>
<dbReference type="InterPro" id="IPR032191">
    <property type="entry name" value="CNOT1_CAF1_bind"/>
</dbReference>
<gene>
    <name evidence="11" type="ORF">IE077_001998</name>
</gene>
<feature type="domain" description="CCR4-Not complex component Not1 C-terminal" evidence="7">
    <location>
        <begin position="1766"/>
        <end position="2134"/>
    </location>
</feature>
<dbReference type="Pfam" id="PF12842">
    <property type="entry name" value="DUF3819"/>
    <property type="match status" value="1"/>
</dbReference>
<sequence>METLAVSPAATTYASSSLANTEEISGKDYPSSRPYLVHSPISSSSPPHAEKSSWSFQSSSMNFVEGSPKDIHVSSQFSPRSKIPSEEVSFKIPRSEVERDLPEVSPPLRRAYTKGGLSGQQNLSPLKEINSVERPKTEPVFLDIHNEQIKINKSVETLFISYFQGQLSLDRILIYINDWCCQPPHNIYYRTLLVFLRQIFYSMYDYPQYASVALLQTAQLIGRIVCLPKLCEKEPLSILMALRCVIEALRQGVKSPMFAFGVFALEEFLEELPRFPQFIVAMNDIVDLQDALPEFIFYGKSILDNLPSTLKEAYIVNPEALKDLYFPLPPSKRWALPLNDISPSVRNSHSLVLFPSSSSSSSADPNLMPLSPTSAEFVASSPSMEASLFIQELQRQLSIPSLYRSFADRICILLEEIDLFNFCDKAVQLRSFLLPEHHRWLAHCIVLSFVCRTRCVHGPLLNLVAALLQPELMDAVVEVTYESLQALLRMPMASDHPTLAGYIYLMETLGSWLGFITLGRNKPLKSKHLDIKALLLEAYEKNSLRWSVPLVCSILEGVQLSKNFKPPNPWTTAILNVLSEIHSLYTIDASIQHCIEKCFMELKLEVSMFQGQTHHLLKRKPTERGEALPSAASLYRPPPTTDTPPPFPNGTALPYVTLSEGVPTWLPSDPDTAAFPLLTEEGDRSGLSQEGPWMTGKDPKPPMLPSSLLREKTCYDSSVPSFPSLLDAKEEESAPRGGTSFSFSSCRMVTEPSSHSPSFLLETQREQQETIFSLQNEKKVTPLVGTAVAIPSPLPYRTVGSPSLPVVASSPSHWEATAISTPSQDPLLLPIEGAAPSVHEFNMTALVAHMRESLLLDPTLELVHTWPLLRGMVACAMTLAFEDIYSNLGKEYATIACRTTCALILKDFCDDKMDISLLHTVASFMVTGLCGSLVLVSCPRPLGDAFYSHLMTTLFGSFFSVYNSSSMNPQVFPFSEGFTLQVKRNISKIVSDNISFLETVLVYAVILKATRDIDAALSEGIALHSTPINPTRVEEGSSSMAKMRLRRHLCSKSPSESISKRLVQLYQRFEGPGMLNISFRYTNTLEFHRKQYYLEEGGQTDAFWCIPPFTDIEFAHTTRSTDTALPLPLTDPWQSSGNSGEDEAHRGGYLTYYRGHPFPPLPLMASSMDPASFLTAFSVLKNPLYLPLSPSPPTQSDSFIQLLETMPLLFTTTGMRFSLEFPLCTTTALQTDGLYVGSTKDPHMHLACIDFLFKALVTQAYTLLVFPPFTAMTLHTQYHSLVVRVEQQKSLPDMHFSSLFILGSLPFTHPIFITLRCIITLMYSGNPHYYKETLRAIARKLFHLIRATTSHSSSIFSSQRSSVFSVNLPDICMELFGGVLELLCTLLPEIKEELIEKFRSLPQLDENLFLFLRYNLLSPALVDTLLSEHLTEDAHGHVAQLDFCIHCAYILHHKKLVPLSSLPKTIHRLQGLTLPQQQHSFPSLATPSEPTYGTLEEMKLRGLEKVRRYLVDGEYPPLDLLTFVSLPTVTHLLRSYMEFHHFLGAHPTHIWKSGLYRHAYAPLYLQPVQNERLETIGNLCKSIVQLIFETWLSIVNLSATQNPSLSYHEDQKFIFLRGFIDLYYPSFLENAEWFFTICLEEALSHAVWNAETFPNPPASPSSLSGMETVSLETSGCGEVASMLYVQPLDAFAKLLVHVLVLNAHCNLQTRSTTLLHIGMAALLRPLQGASQKLQKTMYQRSYFRILITLLKELHAAASHLMREEKDAADVPIEWFVCYAHLLKALTPMVFPCFTFSWITLVSHSLFYPTLLRHEAGWDIFKTLLLELFKMIRLIHTPCKTSNSFVCISLDGSPHPMDGFYGLHALQKRMYSFIVQLRKEFPEFLCCSLRAFCDILPLQCVQLRNSLLSVCPVYLCPLENTFMDISNFEAVKRSGINGEEPRILYTMEDIVRFAPFKSLIDDFVYNERDEISQLQLELLHPCNRQQNCPRECLKYDFTACNAVVRYIALLQPTLLTDFSQPSSITPTIKLFQRLVYAIDEDGMYFLISSLVDHLTYPTTHTYFYSHLLLWLFYESTDVLPREQIAAVLLERLITFSPHPWGLKVTFIELTQNPRYNFWKCPLVHENLCMQRLFKLISQKCIQSFSLEFQNV</sequence>
<dbReference type="Proteomes" id="UP000823046">
    <property type="component" value="Unassembled WGS sequence"/>
</dbReference>
<evidence type="ECO:0000313" key="12">
    <source>
        <dbReference type="Proteomes" id="UP000823046"/>
    </source>
</evidence>
<name>A0ABQ7JBT3_9APIC</name>
<dbReference type="Gene3D" id="1.25.40.180">
    <property type="match status" value="1"/>
</dbReference>
<dbReference type="InterPro" id="IPR024557">
    <property type="entry name" value="CNOT1_dom_4"/>
</dbReference>
<dbReference type="InterPro" id="IPR032193">
    <property type="entry name" value="CNOT1_TTP_bind"/>
</dbReference>
<organism evidence="11 12">
    <name type="scientific">Cardiosporidium cionae</name>
    <dbReference type="NCBI Taxonomy" id="476202"/>
    <lineage>
        <taxon>Eukaryota</taxon>
        <taxon>Sar</taxon>
        <taxon>Alveolata</taxon>
        <taxon>Apicomplexa</taxon>
        <taxon>Aconoidasida</taxon>
        <taxon>Nephromycida</taxon>
        <taxon>Cardiosporidium</taxon>
    </lineage>
</organism>
<evidence type="ECO:0000259" key="7">
    <source>
        <dbReference type="Pfam" id="PF04054"/>
    </source>
</evidence>
<evidence type="ECO:0000259" key="10">
    <source>
        <dbReference type="Pfam" id="PF16417"/>
    </source>
</evidence>
<proteinExistence type="predicted"/>
<reference evidence="11 12" key="1">
    <citation type="journal article" date="2020" name="bioRxiv">
        <title>Metabolic contributions of an alphaproteobacterial endosymbiont in the apicomplexan Cardiosporidium cionae.</title>
        <authorList>
            <person name="Hunter E.S."/>
            <person name="Paight C.J."/>
            <person name="Lane C.E."/>
        </authorList>
    </citation>
    <scope>NUCLEOTIDE SEQUENCE [LARGE SCALE GENOMIC DNA]</scope>
    <source>
        <strain evidence="11">ESH_2018</strain>
    </source>
</reference>
<dbReference type="EMBL" id="JADAQX010000177">
    <property type="protein sequence ID" value="KAF8821465.1"/>
    <property type="molecule type" value="Genomic_DNA"/>
</dbReference>
<dbReference type="Pfam" id="PF16415">
    <property type="entry name" value="CNOT1_CAF1_bind"/>
    <property type="match status" value="1"/>
</dbReference>